<evidence type="ECO:0000256" key="1">
    <source>
        <dbReference type="PROSITE-ProRule" id="PRU00047"/>
    </source>
</evidence>
<evidence type="ECO:0000259" key="3">
    <source>
        <dbReference type="PROSITE" id="PS50158"/>
    </source>
</evidence>
<feature type="region of interest" description="Disordered" evidence="2">
    <location>
        <begin position="2310"/>
        <end position="2427"/>
    </location>
</feature>
<feature type="compositionally biased region" description="Low complexity" evidence="2">
    <location>
        <begin position="1424"/>
        <end position="1439"/>
    </location>
</feature>
<feature type="compositionally biased region" description="Basic residues" evidence="2">
    <location>
        <begin position="296"/>
        <end position="317"/>
    </location>
</feature>
<feature type="compositionally biased region" description="Polar residues" evidence="2">
    <location>
        <begin position="1906"/>
        <end position="1919"/>
    </location>
</feature>
<feature type="compositionally biased region" description="Polar residues" evidence="2">
    <location>
        <begin position="2612"/>
        <end position="2623"/>
    </location>
</feature>
<feature type="region of interest" description="Disordered" evidence="2">
    <location>
        <begin position="2559"/>
        <end position="2698"/>
    </location>
</feature>
<keyword evidence="1" id="KW-0863">Zinc-finger</keyword>
<keyword evidence="5" id="KW-1185">Reference proteome</keyword>
<dbReference type="GeneID" id="59379966"/>
<feature type="compositionally biased region" description="Polar residues" evidence="2">
    <location>
        <begin position="1461"/>
        <end position="1470"/>
    </location>
</feature>
<feature type="compositionally biased region" description="Polar residues" evidence="2">
    <location>
        <begin position="2487"/>
        <end position="2499"/>
    </location>
</feature>
<sequence>MSSTISFPESLSPPLSQSPTSLTAQTTPELHMPALGPDPAVPNQANIPTLPLPRNRDTEDETSLAYRTYRYAPEMMPMIGERGAPPLFKGSHEKITSFLKKYNALCTRYSITRSADKCERVLDYCSDKVSVLVEALPGFRQSSWSLLQAEMEKHFDADRKEKRNTTSKLAKHTNYWSSKKIKSLTKWKQYERKFISKSGWLRKTDKITEELEATYFWLGIHPDARQKIENRLLARHPRISVKKAFPMALVSEIAQEIFERDRFEYNLIDVGSDSENSSDSDSDSESSDDSEDEKRTRAKIKALKARKSAKSKSKKSKTHDLDSDPVTENLQSPKEYSSRKSKTIPPEDKVEGLIKKMSQMSLDDPEYSTTYYRAFCLDERITKICPPPNVGQRQPVGNMGPPRNRFPPPIPPRVNSSTLPPTSSSNPTPTSSPPAPNMTPRPPMTCYGCGEQGHGIARCAPVADLINRRVVVRTPEGRITWPNGALIYREQGEYLVQSVQRITSQSTPVTSNFVMSTNPDCYISATGKIYEIEDDSASEEEEEENEILAVERNSKTVTMNRKDLERGAVKSRPVLNEDTGRRTRSKGPVPDPKPSSSAPRSRPNPVVPVIPTIPDQTPIDARVRQEFTVEDVTMTDELPKSARKPAPETKPLPSDPTKPNKAPISRQSEILPDPELDAILERALALTLPITLGEYFGISKQAREHLAKMFKGKTMKIANEHSSPSPVAMVESESAPQTLQVQLDEENYDRASLIVVPMRFGNEVIQAVIDSGSQLNIIHADTFKKSIHLPVDTNRIIKMNDANGGTGELRGYVQNVHLTCGSVETVANLYLGEKAPFKLLLGRPWQRANRVSIEERNEGTYLIFRPKNETTCYELLVLQSVLRPDQMLQGILCKENSMLASMMIHVPPTPTTSKIEELENDTPSFLDQQPTADSTPPPAAIKECIHVPRDSILRTNNPYCKECWPYNFLTASTKRRITYEDTPIDIQQQANRENYLKHSEQILREVMELSFPSVPPSLKIWPSVPYSAHREKVIMTNFSPAGPPNQGPSKNSLTVTLNPDTIKPKEIWSNEIMDEQSVQTYVGWCNEKSPPASSVMQKGLYSNNKAMWYEDQREPPEFRQEISDCTTFHRSNSSNRNSPPSESDLKNLNEELLLQLDELLQISKENQQTTETFRNELPSPPATSIQHSNLLPPFITDIPWNDPQTISQFPALTMKPTTFYAKYAPKGLDEEIQNLNSSNILPGEDPGLSTLPFDWGNEPLNAELEARLADIAKTKEKLESVEWRNKRRNPYSSGMNPQHNQTSKSGLFDSYDKASKRRKSNKGKTPEGIIRPLWTESLRRREQHFWNNSQGPHPPQSPNNGTENPPSSTTPSSDSSEFIHELSDENDALNTIGEEVEKFLLKMRQNRSQDERNYRKGYAEEGSETSSIRNASSSNSSHSPTKDNAPEIQGTLEYHLAASSDNTDLSNSHPHITETFSKDKAVTRKDHRELTASGTSNSNNYMGGTVNYGRTKTNGGGTSWTNLTKDDPVISNNPSNPEDSGNLRIEGRILVERPSKDGPTKGEDEEARNDEFTTVGNMVQEVGKMPAAGSAAQGICEMRDEWKTIQEKKRDENLIRRAFASGVSPRDVVRGLTQTHIERCVHYEIDEDLQRARVTTVGDDGGTRRASMGEIECEYEIEHTRTKKGSTTGSYGQNERNEMSDSAPKNTTCSNEKASNVDQGDVEAVRHNVQNGFEHNETRRDSPMRGSNDEAGQIESGRNRRRGEDNREIGKGVEFAIASAQRAGSDGTKRDKYGEDLGQGMMQGSMKNECCVDDKVITKNARPAENVMENDKQEMESDAPEGLKRRHYTPPRSFQNDECDVERDWLIVESQCGANERANNDGERSRTGTRNEGRMRLLPPERMQERVSTTETDSRWSTDSGDDDLRVQATKTRIVNNEVEVRRQGAAPKLAPNEARTWTLLVELDDVLLCNLRSPNTNCTENNKHAVEIRCDSRGTIRNECVRKGNECVRNQERMCDSQGTTCSGNVPGTLATKSNGAKMNLGLGDPGDEQRRLGDLDRIRYEEYFLERNIRGIKGCAADTDESSSQKTHPSAPLRPQTSYNQQTQPHSNLTNPTMSTSTLSSNAVNNKDYDEVKELLAKLPISVRVSEAIKVLHESGKPPTVRVDKITQPQIALPMTLAAASPGEETTVENRIRRYAAIQQASTDDQAHQVVGVMTSANFIEHQEYQLPNGKVCVFLATDVHMSRRSTADPKEVQCNYGHAYIVLSQPNEPEKPQPEAALALSDTVTHSAAIHSCPSDFLHQMVGIEGPETPLLQNDGVNRREDTPRPTISRGLMQPPSNPYRQPPTYRDVAAQFPSPPPDTPLARKVKGKVTFRSSFRNNDSTPNAIQPTQDPRERPRNRSPTPFPHVRPPSARSNFPPSSRRHQHSLIPVNDTMFNDTIGVPIPSVAAQRHILEEINQGRIRDAAAQFLESTTRNQVADGAGTETKSAETQGSPMSQDVPISDSIASTPTLDIQTKSPIIIEQTEAPPSLIFSTQTANNSPNLSSMELQYPHDEIEVPATPTPSADNNGTPTEDIAMTSLPLPNHHSSTSSTSSPHSTDSIMAQGRPSPESSLEENTVKTVNVPETPKGKAGHTKSSNTIIIPPRYAKKPWKFNGPPTAPAKLQNTLARRTRSKSKKSPSSPPPPSTITQPLSSLTSRPFRLYHNEEEAVMVFDSDDENAEIFRNGFLIDDGQGNLSIQVPYSEEARNLMATLQSEDVRKEEIENVSPEEPGPSTQTTRTTRNMRKRKAKANKKATQESST</sequence>
<keyword evidence="1" id="KW-0479">Metal-binding</keyword>
<feature type="compositionally biased region" description="Polar residues" evidence="2">
    <location>
        <begin position="2565"/>
        <end position="2574"/>
    </location>
</feature>
<dbReference type="Proteomes" id="UP000623687">
    <property type="component" value="Unassembled WGS sequence"/>
</dbReference>
<feature type="compositionally biased region" description="Basic residues" evidence="2">
    <location>
        <begin position="2785"/>
        <end position="2796"/>
    </location>
</feature>
<feature type="domain" description="CCHC-type" evidence="3">
    <location>
        <begin position="446"/>
        <end position="459"/>
    </location>
</feature>
<feature type="compositionally biased region" description="Basic and acidic residues" evidence="2">
    <location>
        <begin position="1407"/>
        <end position="1419"/>
    </location>
</feature>
<feature type="region of interest" description="Disordered" evidence="2">
    <location>
        <begin position="269"/>
        <end position="350"/>
    </location>
</feature>
<feature type="region of interest" description="Disordered" evidence="2">
    <location>
        <begin position="1829"/>
        <end position="1856"/>
    </location>
</feature>
<comment type="caution">
    <text evidence="4">The sequence shown here is derived from an EMBL/GenBank/DDBJ whole genome shotgun (WGS) entry which is preliminary data.</text>
</comment>
<dbReference type="EMBL" id="JACETU010000007">
    <property type="protein sequence ID" value="KAF7424837.1"/>
    <property type="molecule type" value="Genomic_DNA"/>
</dbReference>
<feature type="compositionally biased region" description="Polar residues" evidence="2">
    <location>
        <begin position="1492"/>
        <end position="1523"/>
    </location>
</feature>
<feature type="region of interest" description="Disordered" evidence="2">
    <location>
        <begin position="1"/>
        <end position="61"/>
    </location>
</feature>
<dbReference type="InterPro" id="IPR001878">
    <property type="entry name" value="Znf_CCHC"/>
</dbReference>
<gene>
    <name evidence="4" type="ORF">PC9H_010148</name>
</gene>
<dbReference type="Gene3D" id="2.40.70.10">
    <property type="entry name" value="Acid Proteases"/>
    <property type="match status" value="1"/>
</dbReference>
<feature type="compositionally biased region" description="Low complexity" evidence="2">
    <location>
        <begin position="413"/>
        <end position="429"/>
    </location>
</feature>
<feature type="compositionally biased region" description="Basic and acidic residues" evidence="2">
    <location>
        <begin position="1476"/>
        <end position="1490"/>
    </location>
</feature>
<proteinExistence type="predicted"/>
<feature type="compositionally biased region" description="Pro residues" evidence="2">
    <location>
        <begin position="430"/>
        <end position="439"/>
    </location>
</feature>
<dbReference type="PANTHER" id="PTHR24216">
    <property type="entry name" value="PAXILLIN-RELATED"/>
    <property type="match status" value="1"/>
</dbReference>
<feature type="compositionally biased region" description="Low complexity" evidence="2">
    <location>
        <begin position="594"/>
        <end position="620"/>
    </location>
</feature>
<accession>A0A8H6ZR20</accession>
<feature type="region of interest" description="Disordered" evidence="2">
    <location>
        <begin position="1902"/>
        <end position="1923"/>
    </location>
</feature>
<feature type="compositionally biased region" description="Polar residues" evidence="2">
    <location>
        <begin position="1290"/>
        <end position="1305"/>
    </location>
</feature>
<feature type="compositionally biased region" description="Polar residues" evidence="2">
    <location>
        <begin position="1703"/>
        <end position="1718"/>
    </location>
</feature>
<name>A0A8H6ZR20_PLEOS</name>
<evidence type="ECO:0000313" key="5">
    <source>
        <dbReference type="Proteomes" id="UP000623687"/>
    </source>
</evidence>
<keyword evidence="1" id="KW-0862">Zinc</keyword>
<feature type="region of interest" description="Disordered" evidence="2">
    <location>
        <begin position="2479"/>
        <end position="2503"/>
    </location>
</feature>
<feature type="region of interest" description="Disordered" evidence="2">
    <location>
        <begin position="1281"/>
        <end position="1334"/>
    </location>
</feature>
<dbReference type="GO" id="GO:0003676">
    <property type="term" value="F:nucleic acid binding"/>
    <property type="evidence" value="ECO:0007669"/>
    <property type="project" value="InterPro"/>
</dbReference>
<feature type="compositionally biased region" description="Basic and acidic residues" evidence="2">
    <location>
        <begin position="1878"/>
        <end position="1895"/>
    </location>
</feature>
<dbReference type="OrthoDB" id="3016331at2759"/>
<feature type="region of interest" description="Disordered" evidence="2">
    <location>
        <begin position="1404"/>
        <end position="1446"/>
    </location>
</feature>
<feature type="region of interest" description="Disordered" evidence="2">
    <location>
        <begin position="1876"/>
        <end position="1895"/>
    </location>
</feature>
<feature type="compositionally biased region" description="Basic and acidic residues" evidence="2">
    <location>
        <begin position="1734"/>
        <end position="1743"/>
    </location>
</feature>
<feature type="compositionally biased region" description="Low complexity" evidence="2">
    <location>
        <begin position="1"/>
        <end position="22"/>
    </location>
</feature>
<feature type="compositionally biased region" description="Low complexity" evidence="2">
    <location>
        <begin position="2582"/>
        <end position="2603"/>
    </location>
</feature>
<evidence type="ECO:0000256" key="2">
    <source>
        <dbReference type="SAM" id="MobiDB-lite"/>
    </source>
</evidence>
<feature type="region of interest" description="Disordered" evidence="2">
    <location>
        <begin position="1346"/>
        <end position="1378"/>
    </location>
</feature>
<feature type="region of interest" description="Disordered" evidence="2">
    <location>
        <begin position="2079"/>
        <end position="2124"/>
    </location>
</feature>
<reference evidence="4" key="1">
    <citation type="submission" date="2019-07" db="EMBL/GenBank/DDBJ databases">
        <authorList>
            <person name="Palmer J.M."/>
        </authorList>
    </citation>
    <scope>NUCLEOTIDE SEQUENCE</scope>
    <source>
        <strain evidence="4">PC9</strain>
    </source>
</reference>
<feature type="compositionally biased region" description="Acidic residues" evidence="2">
    <location>
        <begin position="276"/>
        <end position="291"/>
    </location>
</feature>
<dbReference type="GO" id="GO:0008270">
    <property type="term" value="F:zinc ion binding"/>
    <property type="evidence" value="ECO:0007669"/>
    <property type="project" value="UniProtKB-KW"/>
</dbReference>
<dbReference type="CDD" id="cd00303">
    <property type="entry name" value="retropepsin_like"/>
    <property type="match status" value="1"/>
</dbReference>
<dbReference type="PROSITE" id="PS50158">
    <property type="entry name" value="ZF_CCHC"/>
    <property type="match status" value="1"/>
</dbReference>
<dbReference type="VEuPathDB" id="FungiDB:PC9H_010148"/>
<evidence type="ECO:0000313" key="4">
    <source>
        <dbReference type="EMBL" id="KAF7424837.1"/>
    </source>
</evidence>
<feature type="region of interest" description="Disordered" evidence="2">
    <location>
        <begin position="2763"/>
        <end position="2804"/>
    </location>
</feature>
<feature type="compositionally biased region" description="Polar residues" evidence="2">
    <location>
        <begin position="326"/>
        <end position="335"/>
    </location>
</feature>
<feature type="region of interest" description="Disordered" evidence="2">
    <location>
        <begin position="385"/>
        <end position="439"/>
    </location>
</feature>
<feature type="compositionally biased region" description="Polar residues" evidence="2">
    <location>
        <begin position="1685"/>
        <end position="1694"/>
    </location>
</feature>
<dbReference type="InterPro" id="IPR021109">
    <property type="entry name" value="Peptidase_aspartic_dom_sf"/>
</dbReference>
<feature type="compositionally biased region" description="Polar residues" evidence="2">
    <location>
        <begin position="2375"/>
        <end position="2393"/>
    </location>
</feature>
<feature type="region of interest" description="Disordered" evidence="2">
    <location>
        <begin position="558"/>
        <end position="670"/>
    </location>
</feature>
<feature type="compositionally biased region" description="Polar residues" evidence="2">
    <location>
        <begin position="1530"/>
        <end position="1539"/>
    </location>
</feature>
<feature type="region of interest" description="Disordered" evidence="2">
    <location>
        <begin position="1677"/>
        <end position="1769"/>
    </location>
</feature>
<protein>
    <recommendedName>
        <fullName evidence="3">CCHC-type domain-containing protein</fullName>
    </recommendedName>
</protein>
<feature type="compositionally biased region" description="Polar residues" evidence="2">
    <location>
        <begin position="2097"/>
        <end position="2124"/>
    </location>
</feature>
<organism evidence="4 5">
    <name type="scientific">Pleurotus ostreatus</name>
    <name type="common">Oyster mushroom</name>
    <name type="synonym">White-rot fungus</name>
    <dbReference type="NCBI Taxonomy" id="5322"/>
    <lineage>
        <taxon>Eukaryota</taxon>
        <taxon>Fungi</taxon>
        <taxon>Dikarya</taxon>
        <taxon>Basidiomycota</taxon>
        <taxon>Agaricomycotina</taxon>
        <taxon>Agaricomycetes</taxon>
        <taxon>Agaricomycetidae</taxon>
        <taxon>Agaricales</taxon>
        <taxon>Pleurotineae</taxon>
        <taxon>Pleurotaceae</taxon>
        <taxon>Pleurotus</taxon>
    </lineage>
</organism>
<feature type="compositionally biased region" description="Low complexity" evidence="2">
    <location>
        <begin position="1358"/>
        <end position="1376"/>
    </location>
</feature>
<dbReference type="RefSeq" id="XP_036629031.1">
    <property type="nucleotide sequence ID" value="XM_036779642.1"/>
</dbReference>
<feature type="region of interest" description="Disordered" evidence="2">
    <location>
        <begin position="1461"/>
        <end position="1542"/>
    </location>
</feature>
<dbReference type="PANTHER" id="PTHR24216:SF65">
    <property type="entry name" value="PAXILLIN-LIKE PROTEIN 1"/>
    <property type="match status" value="1"/>
</dbReference>